<proteinExistence type="predicted"/>
<dbReference type="SMART" id="SM00966">
    <property type="entry name" value="SpoVT_AbrB"/>
    <property type="match status" value="1"/>
</dbReference>
<name>A0A1M7BVC1_9BACL</name>
<dbReference type="EMBL" id="FRCF01000002">
    <property type="protein sequence ID" value="SHL58940.1"/>
    <property type="molecule type" value="Genomic_DNA"/>
</dbReference>
<accession>A0A1M7BVC1</accession>
<feature type="domain" description="SpoVT-AbrB" evidence="1">
    <location>
        <begin position="10"/>
        <end position="55"/>
    </location>
</feature>
<dbReference type="AlphaFoldDB" id="A0A1M7BVC1"/>
<reference evidence="2 3" key="1">
    <citation type="submission" date="2016-11" db="EMBL/GenBank/DDBJ databases">
        <authorList>
            <person name="Jaros S."/>
            <person name="Januszkiewicz K."/>
            <person name="Wedrychowicz H."/>
        </authorList>
    </citation>
    <scope>NUCLEOTIDE SEQUENCE [LARGE SCALE GENOMIC DNA]</scope>
    <source>
        <strain evidence="2 3">DSM 16010</strain>
    </source>
</reference>
<gene>
    <name evidence="2" type="ORF">SAMN02745189_00605</name>
</gene>
<dbReference type="Proteomes" id="UP000184206">
    <property type="component" value="Unassembled WGS sequence"/>
</dbReference>
<dbReference type="InterPro" id="IPR007159">
    <property type="entry name" value="SpoVT-AbrB_dom"/>
</dbReference>
<protein>
    <submittedName>
        <fullName evidence="2">Putative addiction module antidote</fullName>
    </submittedName>
</protein>
<dbReference type="STRING" id="1123231.SAMN02745189_00605"/>
<keyword evidence="3" id="KW-1185">Reference proteome</keyword>
<sequence length="78" mass="9139">MKILDTRKVRKVGNSSVVTLPVHLLDKLNIENDEDIVFVEHDDKVYIQSAVSKEEKFNSKMDQITKEYDDVFKELVDR</sequence>
<dbReference type="Gene3D" id="2.10.260.10">
    <property type="match status" value="1"/>
</dbReference>
<dbReference type="GO" id="GO:0003677">
    <property type="term" value="F:DNA binding"/>
    <property type="evidence" value="ECO:0007669"/>
    <property type="project" value="InterPro"/>
</dbReference>
<dbReference type="InterPro" id="IPR037914">
    <property type="entry name" value="SpoVT-AbrB_sf"/>
</dbReference>
<evidence type="ECO:0000313" key="2">
    <source>
        <dbReference type="EMBL" id="SHL58940.1"/>
    </source>
</evidence>
<evidence type="ECO:0000259" key="1">
    <source>
        <dbReference type="SMART" id="SM00966"/>
    </source>
</evidence>
<dbReference type="Pfam" id="PF04014">
    <property type="entry name" value="MazE_antitoxin"/>
    <property type="match status" value="1"/>
</dbReference>
<organism evidence="2 3">
    <name type="scientific">Lacicoccus alkaliphilus DSM 16010</name>
    <dbReference type="NCBI Taxonomy" id="1123231"/>
    <lineage>
        <taxon>Bacteria</taxon>
        <taxon>Bacillati</taxon>
        <taxon>Bacillota</taxon>
        <taxon>Bacilli</taxon>
        <taxon>Bacillales</taxon>
        <taxon>Salinicoccaceae</taxon>
        <taxon>Lacicoccus</taxon>
    </lineage>
</organism>
<dbReference type="RefSeq" id="WP_084669866.1">
    <property type="nucleotide sequence ID" value="NZ_FRCF01000002.1"/>
</dbReference>
<dbReference type="SUPFAM" id="SSF89447">
    <property type="entry name" value="AbrB/MazE/MraZ-like"/>
    <property type="match status" value="1"/>
</dbReference>
<evidence type="ECO:0000313" key="3">
    <source>
        <dbReference type="Proteomes" id="UP000184206"/>
    </source>
</evidence>